<dbReference type="GeneID" id="116289958"/>
<evidence type="ECO:0000256" key="2">
    <source>
        <dbReference type="SAM" id="MobiDB-lite"/>
    </source>
</evidence>
<dbReference type="Proteomes" id="UP000515163">
    <property type="component" value="Unplaced"/>
</dbReference>
<organism evidence="3 4">
    <name type="scientific">Actinia tenebrosa</name>
    <name type="common">Australian red waratah sea anemone</name>
    <dbReference type="NCBI Taxonomy" id="6105"/>
    <lineage>
        <taxon>Eukaryota</taxon>
        <taxon>Metazoa</taxon>
        <taxon>Cnidaria</taxon>
        <taxon>Anthozoa</taxon>
        <taxon>Hexacorallia</taxon>
        <taxon>Actiniaria</taxon>
        <taxon>Actiniidae</taxon>
        <taxon>Actinia</taxon>
    </lineage>
</organism>
<dbReference type="InParanoid" id="A0A6P8HCG0"/>
<evidence type="ECO:0000313" key="4">
    <source>
        <dbReference type="RefSeq" id="XP_031552773.1"/>
    </source>
</evidence>
<dbReference type="AlphaFoldDB" id="A0A6P8HCG0"/>
<protein>
    <submittedName>
        <fullName evidence="4">Coiled-coil domain-containing protein 160 homolog</fullName>
    </submittedName>
</protein>
<feature type="compositionally biased region" description="Low complexity" evidence="2">
    <location>
        <begin position="59"/>
        <end position="74"/>
    </location>
</feature>
<keyword evidence="3" id="KW-1185">Reference proteome</keyword>
<evidence type="ECO:0000256" key="1">
    <source>
        <dbReference type="SAM" id="Coils"/>
    </source>
</evidence>
<feature type="coiled-coil region" evidence="1">
    <location>
        <begin position="101"/>
        <end position="135"/>
    </location>
</feature>
<name>A0A6P8HCG0_ACTTE</name>
<accession>A0A6P8HCG0</accession>
<proteinExistence type="predicted"/>
<feature type="coiled-coil region" evidence="1">
    <location>
        <begin position="192"/>
        <end position="273"/>
    </location>
</feature>
<sequence length="299" mass="35243">MAAEAHSPKFSFATVNDLLDTERSQSRDTSLQDNKIDVYNKVYLEFIARTNEVEKKHSSSSSSAENTHSTTHQSKTTKDDTKDEDECIWTNKELRILRKCFQRLKLQNIALVRRVDSLQEELLECKREKQMARVALTSLKEKWFELKKRYRRIKISCKSMKEDLIMHHTALKSTGEELKNLKTEKYLLLNDLKEVKTKLDLETIKSKDLEAKLEENERQNMETLQHCAFVTKQQCKLDETLLRKEIFQLKEELRKEKQENRLNKNALENLRNHFANVKLNEQSYCDSHDILSAAEIDFT</sequence>
<keyword evidence="1" id="KW-0175">Coiled coil</keyword>
<reference evidence="4" key="1">
    <citation type="submission" date="2025-08" db="UniProtKB">
        <authorList>
            <consortium name="RefSeq"/>
        </authorList>
    </citation>
    <scope>IDENTIFICATION</scope>
    <source>
        <tissue evidence="4">Tentacle</tissue>
    </source>
</reference>
<dbReference type="KEGG" id="aten:116289958"/>
<feature type="region of interest" description="Disordered" evidence="2">
    <location>
        <begin position="55"/>
        <end position="82"/>
    </location>
</feature>
<dbReference type="OrthoDB" id="5985715at2759"/>
<evidence type="ECO:0000313" key="3">
    <source>
        <dbReference type="Proteomes" id="UP000515163"/>
    </source>
</evidence>
<dbReference type="RefSeq" id="XP_031552773.1">
    <property type="nucleotide sequence ID" value="XM_031696913.1"/>
</dbReference>
<gene>
    <name evidence="4" type="primary">LOC116289958</name>
</gene>
<dbReference type="FunCoup" id="A0A6P8HCG0">
    <property type="interactions" value="1"/>
</dbReference>